<protein>
    <submittedName>
        <fullName evidence="2">Alpha/beta hydrolase</fullName>
    </submittedName>
</protein>
<proteinExistence type="predicted"/>
<dbReference type="RefSeq" id="WP_154464366.1">
    <property type="nucleotide sequence ID" value="NZ_JAXDZL010000157.1"/>
</dbReference>
<evidence type="ECO:0000259" key="1">
    <source>
        <dbReference type="Pfam" id="PF12697"/>
    </source>
</evidence>
<name>A0A6N7WG48_9FIRM</name>
<dbReference type="Pfam" id="PF12697">
    <property type="entry name" value="Abhydrolase_6"/>
    <property type="match status" value="1"/>
</dbReference>
<reference evidence="2 3" key="1">
    <citation type="submission" date="2019-08" db="EMBL/GenBank/DDBJ databases">
        <title>In-depth cultivation of the pig gut microbiome towards novel bacterial diversity and tailored functional studies.</title>
        <authorList>
            <person name="Wylensek D."/>
            <person name="Hitch T.C.A."/>
            <person name="Clavel T."/>
        </authorList>
    </citation>
    <scope>NUCLEOTIDE SEQUENCE [LARGE SCALE GENOMIC DNA]</scope>
    <source>
        <strain evidence="2 3">WCA-389-WT-23B</strain>
    </source>
</reference>
<dbReference type="GeneID" id="86053225"/>
<evidence type="ECO:0000313" key="2">
    <source>
        <dbReference type="EMBL" id="MSS88458.1"/>
    </source>
</evidence>
<dbReference type="PANTHER" id="PTHR42886:SF29">
    <property type="entry name" value="PUMMELIG, ISOFORM A"/>
    <property type="match status" value="1"/>
</dbReference>
<dbReference type="InterPro" id="IPR000073">
    <property type="entry name" value="AB_hydrolase_1"/>
</dbReference>
<organism evidence="2 3">
    <name type="scientific">Eisenbergiella porci</name>
    <dbReference type="NCBI Taxonomy" id="2652274"/>
    <lineage>
        <taxon>Bacteria</taxon>
        <taxon>Bacillati</taxon>
        <taxon>Bacillota</taxon>
        <taxon>Clostridia</taxon>
        <taxon>Lachnospirales</taxon>
        <taxon>Lachnospiraceae</taxon>
        <taxon>Eisenbergiella</taxon>
    </lineage>
</organism>
<feature type="domain" description="AB hydrolase-1" evidence="1">
    <location>
        <begin position="44"/>
        <end position="220"/>
    </location>
</feature>
<dbReference type="InterPro" id="IPR029058">
    <property type="entry name" value="AB_hydrolase_fold"/>
</dbReference>
<dbReference type="SUPFAM" id="SSF53474">
    <property type="entry name" value="alpha/beta-Hydrolases"/>
    <property type="match status" value="1"/>
</dbReference>
<keyword evidence="2" id="KW-0378">Hydrolase</keyword>
<dbReference type="PANTHER" id="PTHR42886">
    <property type="entry name" value="RE40534P-RELATED"/>
    <property type="match status" value="1"/>
</dbReference>
<evidence type="ECO:0000313" key="3">
    <source>
        <dbReference type="Proteomes" id="UP000436047"/>
    </source>
</evidence>
<sequence>MNIKNMDIVREYGRPPFRAIVLHGGPGAPGCAAGLCRGAAERGIPVLEHLQAADTFVGLMEEILSIMKRYSMEQTILIGHSFGSWLAWCFAEKYPYMVQKIILAGGGPLEAKYLQDIIRTRNERKSQGIEDTDNYCALPGTSEDMLFFNKEQYEALMAEAFALRESGDLLKRALRVQCPVTLIQGDYDPHPTEGVYAPLAGRLPQFSYYVLEKCGHDPWKEK</sequence>
<dbReference type="EMBL" id="VUMI01000012">
    <property type="protein sequence ID" value="MSS88458.1"/>
    <property type="molecule type" value="Genomic_DNA"/>
</dbReference>
<keyword evidence="3" id="KW-1185">Reference proteome</keyword>
<dbReference type="Gene3D" id="3.40.50.1820">
    <property type="entry name" value="alpha/beta hydrolase"/>
    <property type="match status" value="1"/>
</dbReference>
<dbReference type="Proteomes" id="UP000436047">
    <property type="component" value="Unassembled WGS sequence"/>
</dbReference>
<comment type="caution">
    <text evidence="2">The sequence shown here is derived from an EMBL/GenBank/DDBJ whole genome shotgun (WGS) entry which is preliminary data.</text>
</comment>
<accession>A0A6N7WG48</accession>
<gene>
    <name evidence="2" type="ORF">FYJ45_09175</name>
</gene>
<dbReference type="AlphaFoldDB" id="A0A6N7WG48"/>
<dbReference type="GO" id="GO:0016787">
    <property type="term" value="F:hydrolase activity"/>
    <property type="evidence" value="ECO:0007669"/>
    <property type="project" value="UniProtKB-KW"/>
</dbReference>